<evidence type="ECO:0000313" key="2">
    <source>
        <dbReference type="Proteomes" id="UP000234865"/>
    </source>
</evidence>
<protein>
    <submittedName>
        <fullName evidence="1">Foldase protein PrsA</fullName>
        <ecNumber evidence="1">5.2.1.8</ecNumber>
    </submittedName>
</protein>
<dbReference type="EMBL" id="PKRZ01000001">
    <property type="protein sequence ID" value="PUA16181.1"/>
    <property type="molecule type" value="Genomic_DNA"/>
</dbReference>
<dbReference type="GO" id="GO:0003755">
    <property type="term" value="F:peptidyl-prolyl cis-trans isomerase activity"/>
    <property type="evidence" value="ECO:0007669"/>
    <property type="project" value="UniProtKB-EC"/>
</dbReference>
<organism evidence="1 2">
    <name type="scientific">Lactococcus lactis subsp. lactis</name>
    <name type="common">Streptococcus lactis</name>
    <dbReference type="NCBI Taxonomy" id="1360"/>
    <lineage>
        <taxon>Bacteria</taxon>
        <taxon>Bacillati</taxon>
        <taxon>Bacillota</taxon>
        <taxon>Bacilli</taxon>
        <taxon>Lactobacillales</taxon>
        <taxon>Streptococcaceae</taxon>
        <taxon>Lactococcus</taxon>
    </lineage>
</organism>
<sequence length="84" mass="9681">MNLLVIFTGTTSYYIIEMVETSEKGSDMNKYKKELQEEIKAEKNQDTSYKTKVLTKYLKNDNVEVKNKAFSSIFSQFTTSSSKS</sequence>
<proteinExistence type="predicted"/>
<gene>
    <name evidence="1" type="primary">prsA_3</name>
    <name evidence="1" type="ORF">CYU10_001632</name>
</gene>
<accession>A0A2R7Y0A3</accession>
<evidence type="ECO:0000313" key="1">
    <source>
        <dbReference type="EMBL" id="PUA16181.1"/>
    </source>
</evidence>
<keyword evidence="1" id="KW-0413">Isomerase</keyword>
<dbReference type="Proteomes" id="UP000234865">
    <property type="component" value="Unassembled WGS sequence"/>
</dbReference>
<dbReference type="AlphaFoldDB" id="A0A2R7Y0A3"/>
<comment type="caution">
    <text evidence="1">The sequence shown here is derived from an EMBL/GenBank/DDBJ whole genome shotgun (WGS) entry which is preliminary data.</text>
</comment>
<dbReference type="EC" id="5.2.1.8" evidence="1"/>
<name>A0A2R7Y0A3_LACLL</name>
<reference evidence="2" key="1">
    <citation type="submission" date="2016-08" db="EMBL/GenBank/DDBJ databases">
        <title>Comparative genomics of Lactococcus lactis strain WFLU12 isolated from the gastrointestinal tract of wild olive flounder (Paralichythys olivaceus).</title>
        <authorList>
            <person name="Nguyen T.L."/>
            <person name="Kim D.-H."/>
        </authorList>
    </citation>
    <scope>NUCLEOTIDE SEQUENCE [LARGE SCALE GENOMIC DNA]</scope>
    <source>
        <strain evidence="2">WFLU12</strain>
    </source>
</reference>